<dbReference type="EMBL" id="RZGK01000020">
    <property type="protein sequence ID" value="KAF9691570.1"/>
    <property type="molecule type" value="Genomic_DNA"/>
</dbReference>
<evidence type="ECO:0000313" key="1">
    <source>
        <dbReference type="EMBL" id="KAF9691570.1"/>
    </source>
</evidence>
<protein>
    <recommendedName>
        <fullName evidence="3">F-box domain-containing protein</fullName>
    </recommendedName>
</protein>
<dbReference type="Gene3D" id="3.80.10.10">
    <property type="entry name" value="Ribonuclease Inhibitor"/>
    <property type="match status" value="1"/>
</dbReference>
<dbReference type="AlphaFoldDB" id="A0A8H7ME65"/>
<dbReference type="Proteomes" id="UP000651452">
    <property type="component" value="Unassembled WGS sequence"/>
</dbReference>
<dbReference type="CDD" id="cd09917">
    <property type="entry name" value="F-box_SF"/>
    <property type="match status" value="1"/>
</dbReference>
<comment type="caution">
    <text evidence="1">The sequence shown here is derived from an EMBL/GenBank/DDBJ whole genome shotgun (WGS) entry which is preliminary data.</text>
</comment>
<evidence type="ECO:0008006" key="3">
    <source>
        <dbReference type="Google" id="ProtNLM"/>
    </source>
</evidence>
<name>A0A8H7ME65_9PLEO</name>
<gene>
    <name evidence="1" type="ORF">EKO04_010476</name>
</gene>
<reference evidence="1" key="2">
    <citation type="submission" date="2020-09" db="EMBL/GenBank/DDBJ databases">
        <title>Reference genome assembly for Australian Ascochyta lentis isolate Al4.</title>
        <authorList>
            <person name="Lee R.C."/>
            <person name="Farfan-Caceres L.M."/>
            <person name="Debler J.W."/>
            <person name="Williams A.H."/>
            <person name="Henares B.M."/>
        </authorList>
    </citation>
    <scope>NUCLEOTIDE SEQUENCE</scope>
    <source>
        <strain evidence="1">Al4</strain>
    </source>
</reference>
<keyword evidence="2" id="KW-1185">Reference proteome</keyword>
<dbReference type="InterPro" id="IPR032675">
    <property type="entry name" value="LRR_dom_sf"/>
</dbReference>
<accession>A0A8H7ME65</accession>
<organism evidence="1 2">
    <name type="scientific">Ascochyta lentis</name>
    <dbReference type="NCBI Taxonomy" id="205686"/>
    <lineage>
        <taxon>Eukaryota</taxon>
        <taxon>Fungi</taxon>
        <taxon>Dikarya</taxon>
        <taxon>Ascomycota</taxon>
        <taxon>Pezizomycotina</taxon>
        <taxon>Dothideomycetes</taxon>
        <taxon>Pleosporomycetidae</taxon>
        <taxon>Pleosporales</taxon>
        <taxon>Pleosporineae</taxon>
        <taxon>Didymellaceae</taxon>
        <taxon>Ascochyta</taxon>
    </lineage>
</organism>
<sequence>MITGVHASMDASKSHLNALPEELILTILDHLYPRYCDDLRSLRALNQTNQRLHRLTLQYLYHRFPGRNSELFLRTISKSPRLASHVKQAIWHQERRTRLHIHNIEKTYIVRKLNQLAVPQQGTDLAEQFAKFGKNDDYWYMEVLLLFMPNLERLTIRDSWLWDDHHYWFKSLSPFFNPLCNSKLTIATLYGPLRIENIVPLLTIPSLLTLQLTQVIVMRREGYRLFQWSIWPITRLLPDLDSIVGAASNLKTLTLKESDIDLAHLLPVLRGIKALNSFTYEHHPNDLAVQTDAAAHGEHVNRDAVPLICATHSASLTHLRIRDTKAWKVGDCTAFTPSHLQHEVTSYSALQTLDIGPFTPPDSADVDLITCNNFLHNLPPNLKSLTLSISPAPSIPDITPFLRTLLPVLSLTKSQLSTIVLSDWRPTLGWFPDALPALQREFGDVGVRLCSVAGEMGDFYDMAPLIVDERVEEGWVVVTDLGLVSGVE</sequence>
<evidence type="ECO:0000313" key="2">
    <source>
        <dbReference type="Proteomes" id="UP000651452"/>
    </source>
</evidence>
<proteinExistence type="predicted"/>
<reference evidence="1" key="1">
    <citation type="submission" date="2018-12" db="EMBL/GenBank/DDBJ databases">
        <authorList>
            <person name="Syme R.A."/>
            <person name="Farfan-Caceres L."/>
            <person name="Lichtenzveig J."/>
        </authorList>
    </citation>
    <scope>NUCLEOTIDE SEQUENCE</scope>
    <source>
        <strain evidence="1">Al4</strain>
    </source>
</reference>
<dbReference type="OrthoDB" id="3660227at2759"/>